<dbReference type="PATRIC" id="fig|629262.5.peg.184"/>
<reference evidence="2 3" key="1">
    <citation type="journal article" date="2011" name="PLoS Pathog.">
        <title>Dynamic evolution of pathogenicity revealed by sequencing and comparative genomics of 19 Pseudomonas syringae isolates.</title>
        <authorList>
            <person name="Baltrus D.A."/>
            <person name="Nishimura M.T."/>
            <person name="Romanchuk A."/>
            <person name="Chang J.H."/>
            <person name="Mukhtar M.S."/>
            <person name="Cherkis K."/>
            <person name="Roach J."/>
            <person name="Grant S.R."/>
            <person name="Jones C.D."/>
            <person name="Dangl J.L."/>
        </authorList>
    </citation>
    <scope>NUCLEOTIDE SEQUENCE [LARGE SCALE GENOMIC DNA]</scope>
    <source>
        <strain evidence="3">M301072PT</strain>
    </source>
</reference>
<organism evidence="2 3">
    <name type="scientific">Pseudomonas syringae pv. japonica str. M301072</name>
    <dbReference type="NCBI Taxonomy" id="629262"/>
    <lineage>
        <taxon>Bacteria</taxon>
        <taxon>Pseudomonadati</taxon>
        <taxon>Pseudomonadota</taxon>
        <taxon>Gammaproteobacteria</taxon>
        <taxon>Pseudomonadales</taxon>
        <taxon>Pseudomonadaceae</taxon>
        <taxon>Pseudomonas</taxon>
        <taxon>Pseudomonas syringae</taxon>
    </lineage>
</organism>
<feature type="region of interest" description="Disordered" evidence="1">
    <location>
        <begin position="159"/>
        <end position="178"/>
    </location>
</feature>
<dbReference type="HOGENOM" id="CLU_114116_0_0_6"/>
<evidence type="ECO:0000256" key="1">
    <source>
        <dbReference type="SAM" id="MobiDB-lite"/>
    </source>
</evidence>
<name>F3FBV2_PSESX</name>
<gene>
    <name evidence="2" type="ORF">PSYJA_01094</name>
</gene>
<feature type="compositionally biased region" description="Low complexity" evidence="1">
    <location>
        <begin position="159"/>
        <end position="177"/>
    </location>
</feature>
<evidence type="ECO:0000313" key="2">
    <source>
        <dbReference type="EMBL" id="EGH27688.1"/>
    </source>
</evidence>
<dbReference type="EMBL" id="AEAH01000044">
    <property type="protein sequence ID" value="EGH27688.1"/>
    <property type="molecule type" value="Genomic_DNA"/>
</dbReference>
<comment type="caution">
    <text evidence="2">The sequence shown here is derived from an EMBL/GenBank/DDBJ whole genome shotgun (WGS) entry which is preliminary data.</text>
</comment>
<sequence length="192" mass="20403">MSKTLHGNIDLVIGGTTYQLRPTLAAVRAIEARFGGLRGAAETLRQVSVDGAALIIAAGANLTEKQTEGLAEAVWQEGVANMTLQLKDYLGALYNPRGWRAGKGAADGVSAVEAGSYVDRLYAVSTGWLGWSPQVAWHTSLPELFLAMDAKIEWARMTSPFPSSTQSSPQSKPKPTTVAQKLRMALTGKGST</sequence>
<protein>
    <submittedName>
        <fullName evidence="2">Uncharacterized protein</fullName>
    </submittedName>
</protein>
<dbReference type="AlphaFoldDB" id="F3FBV2"/>
<accession>F3FBV2</accession>
<proteinExistence type="predicted"/>
<dbReference type="Proteomes" id="UP000004471">
    <property type="component" value="Unassembled WGS sequence"/>
</dbReference>
<evidence type="ECO:0000313" key="3">
    <source>
        <dbReference type="Proteomes" id="UP000004471"/>
    </source>
</evidence>